<gene>
    <name evidence="1" type="ORF">SPELUC_LOCUS13568</name>
</gene>
<name>A0ACA9Q7R9_9GLOM</name>
<dbReference type="Proteomes" id="UP000789366">
    <property type="component" value="Unassembled WGS sequence"/>
</dbReference>
<evidence type="ECO:0000313" key="1">
    <source>
        <dbReference type="EMBL" id="CAG8737709.1"/>
    </source>
</evidence>
<accession>A0ACA9Q7R9</accession>
<keyword evidence="2" id="KW-1185">Reference proteome</keyword>
<sequence length="380" mass="42881">NAASKGHIIVVKYLLNTGRANPFIKNCLGESAYDIAATSQKVYICEVLEKAEREWWKNKSLLQSTTSLNDLMGLPAANQPYDSYAFHNTVPIILHENQRLSSTFSLSIRNPPRYSASNLLKADCSPWTLHPEGKPSSKEDVRLPLGHSSSSISSKPSKSDWFWFSDWIVDISYPRVDSQGWQYSRKFEDSDTLWSEALPSNSNTGVRRRRWVRIMKRRVKFDNLQLAELGYSERAESLVQKHQGNGKGKSVDLSFTDKLTMYKKAIENLSSGIKTMHLINNYTQLTESQGTNSHDNPTAPSMLKPLSPTRSDATITNHGTPSTASFETIEHPWNSEDVCNLHEPILDLTAPSTSVSMSRTQTGIDMTNSQNKYKWENDED</sequence>
<feature type="non-terminal residue" evidence="1">
    <location>
        <position position="380"/>
    </location>
</feature>
<comment type="caution">
    <text evidence="1">The sequence shown here is derived from an EMBL/GenBank/DDBJ whole genome shotgun (WGS) entry which is preliminary data.</text>
</comment>
<organism evidence="1 2">
    <name type="scientific">Cetraspora pellucida</name>
    <dbReference type="NCBI Taxonomy" id="1433469"/>
    <lineage>
        <taxon>Eukaryota</taxon>
        <taxon>Fungi</taxon>
        <taxon>Fungi incertae sedis</taxon>
        <taxon>Mucoromycota</taxon>
        <taxon>Glomeromycotina</taxon>
        <taxon>Glomeromycetes</taxon>
        <taxon>Diversisporales</taxon>
        <taxon>Gigasporaceae</taxon>
        <taxon>Cetraspora</taxon>
    </lineage>
</organism>
<reference evidence="1" key="1">
    <citation type="submission" date="2021-06" db="EMBL/GenBank/DDBJ databases">
        <authorList>
            <person name="Kallberg Y."/>
            <person name="Tangrot J."/>
            <person name="Rosling A."/>
        </authorList>
    </citation>
    <scope>NUCLEOTIDE SEQUENCE</scope>
    <source>
        <strain evidence="1">28 12/20/2015</strain>
    </source>
</reference>
<feature type="non-terminal residue" evidence="1">
    <location>
        <position position="1"/>
    </location>
</feature>
<dbReference type="EMBL" id="CAJVPW010036429">
    <property type="protein sequence ID" value="CAG8737709.1"/>
    <property type="molecule type" value="Genomic_DNA"/>
</dbReference>
<evidence type="ECO:0000313" key="2">
    <source>
        <dbReference type="Proteomes" id="UP000789366"/>
    </source>
</evidence>
<proteinExistence type="predicted"/>
<protein>
    <submittedName>
        <fullName evidence="1">12065_t:CDS:1</fullName>
    </submittedName>
</protein>